<keyword evidence="2" id="KW-0902">Two-component regulatory system</keyword>
<dbReference type="GO" id="GO:0000160">
    <property type="term" value="P:phosphorelay signal transduction system"/>
    <property type="evidence" value="ECO:0007669"/>
    <property type="project" value="UniProtKB-KW"/>
</dbReference>
<keyword evidence="1 3" id="KW-0597">Phosphoprotein</keyword>
<dbReference type="PANTHER" id="PTHR44591">
    <property type="entry name" value="STRESS RESPONSE REGULATOR PROTEIN 1"/>
    <property type="match status" value="1"/>
</dbReference>
<dbReference type="SUPFAM" id="SSF52172">
    <property type="entry name" value="CheY-like"/>
    <property type="match status" value="1"/>
</dbReference>
<evidence type="ECO:0000256" key="2">
    <source>
        <dbReference type="ARBA" id="ARBA00023012"/>
    </source>
</evidence>
<gene>
    <name evidence="5" type="ORF">AXF13_08725</name>
</gene>
<dbReference type="PROSITE" id="PS50110">
    <property type="entry name" value="RESPONSE_REGULATORY"/>
    <property type="match status" value="1"/>
</dbReference>
<dbReference type="AlphaFoldDB" id="A0A109W4C4"/>
<keyword evidence="6" id="KW-1185">Reference proteome</keyword>
<feature type="modified residue" description="4-aspartylphosphate" evidence="3">
    <location>
        <position position="55"/>
    </location>
</feature>
<accession>A0A109W4C4</accession>
<reference evidence="6" key="1">
    <citation type="submission" date="2016-02" db="EMBL/GenBank/DDBJ databases">
        <authorList>
            <person name="Holder M.E."/>
            <person name="Ajami N.J."/>
            <person name="Petrosino J.F."/>
        </authorList>
    </citation>
    <scope>NUCLEOTIDE SEQUENCE [LARGE SCALE GENOMIC DNA]</scope>
    <source>
        <strain evidence="6">CCUG 45958</strain>
    </source>
</reference>
<dbReference type="Pfam" id="PF00072">
    <property type="entry name" value="Response_reg"/>
    <property type="match status" value="1"/>
</dbReference>
<dbReference type="STRING" id="44742.AXF13_08725"/>
<dbReference type="SMART" id="SM00448">
    <property type="entry name" value="REC"/>
    <property type="match status" value="1"/>
</dbReference>
<evidence type="ECO:0000313" key="5">
    <source>
        <dbReference type="EMBL" id="AMD90200.1"/>
    </source>
</evidence>
<dbReference type="EMBL" id="CP014229">
    <property type="protein sequence ID" value="AMD90200.1"/>
    <property type="molecule type" value="Genomic_DNA"/>
</dbReference>
<dbReference type="Gene3D" id="3.40.50.2300">
    <property type="match status" value="1"/>
</dbReference>
<dbReference type="InterPro" id="IPR001789">
    <property type="entry name" value="Sig_transdc_resp-reg_receiver"/>
</dbReference>
<dbReference type="RefSeq" id="WP_008685063.1">
    <property type="nucleotide sequence ID" value="NZ_CP014229.1"/>
</dbReference>
<evidence type="ECO:0000259" key="4">
    <source>
        <dbReference type="PROSITE" id="PS50110"/>
    </source>
</evidence>
<dbReference type="KEGG" id="dfi:AXF13_08725"/>
<dbReference type="InterPro" id="IPR050595">
    <property type="entry name" value="Bact_response_regulator"/>
</dbReference>
<proteinExistence type="predicted"/>
<feature type="domain" description="Response regulatory" evidence="4">
    <location>
        <begin position="7"/>
        <end position="120"/>
    </location>
</feature>
<organism evidence="5 6">
    <name type="scientific">Desulfovibrio fairfieldensis</name>
    <dbReference type="NCBI Taxonomy" id="44742"/>
    <lineage>
        <taxon>Bacteria</taxon>
        <taxon>Pseudomonadati</taxon>
        <taxon>Thermodesulfobacteriota</taxon>
        <taxon>Desulfovibrionia</taxon>
        <taxon>Desulfovibrionales</taxon>
        <taxon>Desulfovibrionaceae</taxon>
        <taxon>Desulfovibrio</taxon>
    </lineage>
</organism>
<evidence type="ECO:0000256" key="3">
    <source>
        <dbReference type="PROSITE-ProRule" id="PRU00169"/>
    </source>
</evidence>
<dbReference type="Proteomes" id="UP000069241">
    <property type="component" value="Chromosome"/>
</dbReference>
<evidence type="ECO:0000256" key="1">
    <source>
        <dbReference type="ARBA" id="ARBA00022553"/>
    </source>
</evidence>
<evidence type="ECO:0000313" key="6">
    <source>
        <dbReference type="Proteomes" id="UP000069241"/>
    </source>
</evidence>
<dbReference type="PANTHER" id="PTHR44591:SF14">
    <property type="entry name" value="PROTEIN PILG"/>
    <property type="match status" value="1"/>
</dbReference>
<sequence length="156" mass="17517">MTKEDIKILLVDDEKQFVDTLAERLAMRGFEARVAYDGPEALKAVELPTDVIVLDLRMPGMDGFEVLRNVKKSNPQVQVIILTGHGGDAEEQTAYRMGAYNFLRKPMDIEELLSSIRMAYRDKLENAMVAVSMAEGGDFEAARDVLNEKDLLAEHK</sequence>
<protein>
    <submittedName>
        <fullName evidence="5">Response regulator</fullName>
    </submittedName>
</protein>
<name>A0A109W4C4_9BACT</name>
<dbReference type="InterPro" id="IPR011006">
    <property type="entry name" value="CheY-like_superfamily"/>
</dbReference>